<sequence length="306" mass="32852">MSESSSNAQVLRQQAYLQAMGIERWLPRQVLPGAAASASWVADFVWPAAAEDTLADEVFTEAPDLSPEVSLMHRSAQPQARVGEVAGVVARIGSGAEARVSALASVGADAPSLERPQASNAVVALEPIAAVTTGSELTVALPPRFSLVWVSLGDLLWIDSLPQHARRGFSSAHLRLLQGLSRAMGVTEKVADATPIRHDWPAFAGSALDQSAPEALKSVRRRLERQLEFKPARGVILCGEAAAQWVLERDEGLSALRGLVFHLRPGVRALATYSLTEMLQLPEMIKPDVWKDLQALSQVLHPSLSG</sequence>
<reference evidence="1 2" key="1">
    <citation type="submission" date="2019-03" db="EMBL/GenBank/DDBJ databases">
        <title>Nitrincola sp. nov. isolated from an Indian soda lake.</title>
        <authorList>
            <person name="Joshi A."/>
            <person name="Thite S.V."/>
            <person name="Joseph N."/>
            <person name="Dhotre D."/>
            <person name="Moorthy M."/>
            <person name="Shouche Y.S."/>
        </authorList>
    </citation>
    <scope>NUCLEOTIDE SEQUENCE [LARGE SCALE GENOMIC DNA]</scope>
    <source>
        <strain evidence="1 2">MEB193</strain>
    </source>
</reference>
<accession>A0A5A9W228</accession>
<proteinExistence type="predicted"/>
<dbReference type="OrthoDB" id="7061897at2"/>
<gene>
    <name evidence="1" type="ORF">E1H14_07375</name>
</gene>
<dbReference type="EMBL" id="SMRS01000005">
    <property type="protein sequence ID" value="KAA0874642.1"/>
    <property type="molecule type" value="Genomic_DNA"/>
</dbReference>
<dbReference type="InterPro" id="IPR036895">
    <property type="entry name" value="Uracil-DNA_glycosylase-like_sf"/>
</dbReference>
<dbReference type="Proteomes" id="UP000325302">
    <property type="component" value="Unassembled WGS sequence"/>
</dbReference>
<keyword evidence="2" id="KW-1185">Reference proteome</keyword>
<dbReference type="Gene3D" id="3.40.470.10">
    <property type="entry name" value="Uracil-DNA glycosylase-like domain"/>
    <property type="match status" value="1"/>
</dbReference>
<evidence type="ECO:0000313" key="1">
    <source>
        <dbReference type="EMBL" id="KAA0874642.1"/>
    </source>
</evidence>
<organism evidence="1 2">
    <name type="scientific">Nitrincola tapanii</name>
    <dbReference type="NCBI Taxonomy" id="1708751"/>
    <lineage>
        <taxon>Bacteria</taxon>
        <taxon>Pseudomonadati</taxon>
        <taxon>Pseudomonadota</taxon>
        <taxon>Gammaproteobacteria</taxon>
        <taxon>Oceanospirillales</taxon>
        <taxon>Oceanospirillaceae</taxon>
        <taxon>Nitrincola</taxon>
    </lineage>
</organism>
<dbReference type="AlphaFoldDB" id="A0A5A9W228"/>
<protein>
    <recommendedName>
        <fullName evidence="3">Uracil-DNA glycosylase-like domain-containing protein</fullName>
    </recommendedName>
</protein>
<comment type="caution">
    <text evidence="1">The sequence shown here is derived from an EMBL/GenBank/DDBJ whole genome shotgun (WGS) entry which is preliminary data.</text>
</comment>
<evidence type="ECO:0008006" key="3">
    <source>
        <dbReference type="Google" id="ProtNLM"/>
    </source>
</evidence>
<dbReference type="RefSeq" id="WP_149390823.1">
    <property type="nucleotide sequence ID" value="NZ_SMRS01000005.1"/>
</dbReference>
<dbReference type="SUPFAM" id="SSF52141">
    <property type="entry name" value="Uracil-DNA glycosylase-like"/>
    <property type="match status" value="1"/>
</dbReference>
<name>A0A5A9W228_9GAMM</name>
<evidence type="ECO:0000313" key="2">
    <source>
        <dbReference type="Proteomes" id="UP000325302"/>
    </source>
</evidence>